<keyword evidence="2" id="KW-0732">Signal</keyword>
<dbReference type="EMBL" id="CP147988">
    <property type="protein sequence ID" value="WXK51827.1"/>
    <property type="molecule type" value="Genomic_DNA"/>
</dbReference>
<dbReference type="Proteomes" id="UP001447857">
    <property type="component" value="Chromosome"/>
</dbReference>
<evidence type="ECO:0000313" key="4">
    <source>
        <dbReference type="Proteomes" id="UP001447857"/>
    </source>
</evidence>
<feature type="compositionally biased region" description="Polar residues" evidence="1">
    <location>
        <begin position="31"/>
        <end position="53"/>
    </location>
</feature>
<reference evidence="3 4" key="1">
    <citation type="submission" date="2024-02" db="EMBL/GenBank/DDBJ databases">
        <title>complete genome of Flavobacterium ginsenosidimutans Str. YTB16.</title>
        <authorList>
            <person name="Wang Q."/>
        </authorList>
    </citation>
    <scope>NUCLEOTIDE SEQUENCE [LARGE SCALE GENOMIC DNA]</scope>
    <source>
        <strain evidence="3 4">YTB16</strain>
    </source>
</reference>
<evidence type="ECO:0008006" key="5">
    <source>
        <dbReference type="Google" id="ProtNLM"/>
    </source>
</evidence>
<keyword evidence="4" id="KW-1185">Reference proteome</keyword>
<organism evidence="3 4">
    <name type="scientific">Flavobacterium ginsenosidimutans</name>
    <dbReference type="NCBI Taxonomy" id="687844"/>
    <lineage>
        <taxon>Bacteria</taxon>
        <taxon>Pseudomonadati</taxon>
        <taxon>Bacteroidota</taxon>
        <taxon>Flavobacteriia</taxon>
        <taxon>Flavobacteriales</taxon>
        <taxon>Flavobacteriaceae</taxon>
        <taxon>Flavobacterium</taxon>
    </lineage>
</organism>
<sequence length="127" mass="14272">MKQFAKISFFILFSLFLFNCSGAKPKTVASTSIENQNNSENIPISESKSSSTNEDPKREGGSIKTAIKVKSIAEEYQIVKQLCPSCKVKGQALISEGKKHYDLLNTVNDKGEEIKYYFDINSFFGKW</sequence>
<name>A0ABZ2QBL0_9FLAO</name>
<feature type="chain" id="PRO_5046370948" description="Lipoprotein" evidence="2">
    <location>
        <begin position="24"/>
        <end position="127"/>
    </location>
</feature>
<feature type="region of interest" description="Disordered" evidence="1">
    <location>
        <begin position="31"/>
        <end position="61"/>
    </location>
</feature>
<protein>
    <recommendedName>
        <fullName evidence="5">Lipoprotein</fullName>
    </recommendedName>
</protein>
<proteinExistence type="predicted"/>
<accession>A0ABZ2QBL0</accession>
<evidence type="ECO:0000313" key="3">
    <source>
        <dbReference type="EMBL" id="WXK51827.1"/>
    </source>
</evidence>
<evidence type="ECO:0000256" key="1">
    <source>
        <dbReference type="SAM" id="MobiDB-lite"/>
    </source>
</evidence>
<feature type="signal peptide" evidence="2">
    <location>
        <begin position="1"/>
        <end position="23"/>
    </location>
</feature>
<dbReference type="RefSeq" id="WP_338841616.1">
    <property type="nucleotide sequence ID" value="NZ_CP147988.1"/>
</dbReference>
<evidence type="ECO:0000256" key="2">
    <source>
        <dbReference type="SAM" id="SignalP"/>
    </source>
</evidence>
<gene>
    <name evidence="3" type="ORF">V6624_09315</name>
</gene>